<dbReference type="InterPro" id="IPR000073">
    <property type="entry name" value="AB_hydrolase_1"/>
</dbReference>
<organism evidence="2 3">
    <name type="scientific">Aureliella helgolandensis</name>
    <dbReference type="NCBI Taxonomy" id="2527968"/>
    <lineage>
        <taxon>Bacteria</taxon>
        <taxon>Pseudomonadati</taxon>
        <taxon>Planctomycetota</taxon>
        <taxon>Planctomycetia</taxon>
        <taxon>Pirellulales</taxon>
        <taxon>Pirellulaceae</taxon>
        <taxon>Aureliella</taxon>
    </lineage>
</organism>
<feature type="domain" description="AB hydrolase-1" evidence="1">
    <location>
        <begin position="20"/>
        <end position="181"/>
    </location>
</feature>
<evidence type="ECO:0000259" key="1">
    <source>
        <dbReference type="Pfam" id="PF12697"/>
    </source>
</evidence>
<dbReference type="InterPro" id="IPR029058">
    <property type="entry name" value="AB_hydrolase_fold"/>
</dbReference>
<dbReference type="InterPro" id="IPR025990">
    <property type="entry name" value="zinc_ribbon_bacterial"/>
</dbReference>
<protein>
    <recommendedName>
        <fullName evidence="1">AB hydrolase-1 domain-containing protein</fullName>
    </recommendedName>
</protein>
<reference evidence="2 3" key="1">
    <citation type="submission" date="2019-02" db="EMBL/GenBank/DDBJ databases">
        <title>Deep-cultivation of Planctomycetes and their phenomic and genomic characterization uncovers novel biology.</title>
        <authorList>
            <person name="Wiegand S."/>
            <person name="Jogler M."/>
            <person name="Boedeker C."/>
            <person name="Pinto D."/>
            <person name="Vollmers J."/>
            <person name="Rivas-Marin E."/>
            <person name="Kohn T."/>
            <person name="Peeters S.H."/>
            <person name="Heuer A."/>
            <person name="Rast P."/>
            <person name="Oberbeckmann S."/>
            <person name="Bunk B."/>
            <person name="Jeske O."/>
            <person name="Meyerdierks A."/>
            <person name="Storesund J.E."/>
            <person name="Kallscheuer N."/>
            <person name="Luecker S."/>
            <person name="Lage O.M."/>
            <person name="Pohl T."/>
            <person name="Merkel B.J."/>
            <person name="Hornburger P."/>
            <person name="Mueller R.-W."/>
            <person name="Bruemmer F."/>
            <person name="Labrenz M."/>
            <person name="Spormann A.M."/>
            <person name="Op den Camp H."/>
            <person name="Overmann J."/>
            <person name="Amann R."/>
            <person name="Jetten M.S.M."/>
            <person name="Mascher T."/>
            <person name="Medema M.H."/>
            <person name="Devos D.P."/>
            <person name="Kaster A.-K."/>
            <person name="Ovreas L."/>
            <person name="Rohde M."/>
            <person name="Galperin M.Y."/>
            <person name="Jogler C."/>
        </authorList>
    </citation>
    <scope>NUCLEOTIDE SEQUENCE [LARGE SCALE GENOMIC DNA]</scope>
    <source>
        <strain evidence="2 3">Q31a</strain>
    </source>
</reference>
<dbReference type="RefSeq" id="WP_231691053.1">
    <property type="nucleotide sequence ID" value="NZ_CP036298.1"/>
</dbReference>
<proteinExistence type="predicted"/>
<evidence type="ECO:0000313" key="2">
    <source>
        <dbReference type="EMBL" id="QDV22567.1"/>
    </source>
</evidence>
<dbReference type="SUPFAM" id="SSF53474">
    <property type="entry name" value="alpha/beta-Hydrolases"/>
    <property type="match status" value="1"/>
</dbReference>
<dbReference type="EMBL" id="CP036298">
    <property type="protein sequence ID" value="QDV22567.1"/>
    <property type="molecule type" value="Genomic_DNA"/>
</dbReference>
<sequence length="256" mass="27881">MALILRRADTLQFEADAMKILFLHGWHSVVGGVKPTYLKNQGHTVINPPLHDDDFAEALATAQAEYDLYQPDVIVGSSRGGAVALNIDSGGTPLVLLCPAWKNWGTAKQLQPNSVILHSRHDEVIPFADSEELLALNGLSPDMLLEIGSDHRLADEEPLSVMLWACNLLTSGAPLPWLDNKPSTAARLSQATSQEEGSYTCDACGEEIVIPLDLSEGASQIYVEDCPVCCRANKIHVHLDDDGDAQVWAEPEQDYD</sequence>
<evidence type="ECO:0000313" key="3">
    <source>
        <dbReference type="Proteomes" id="UP000318017"/>
    </source>
</evidence>
<dbReference type="KEGG" id="ahel:Q31a_08530"/>
<dbReference type="Gene3D" id="3.40.50.1820">
    <property type="entry name" value="alpha/beta hydrolase"/>
    <property type="match status" value="1"/>
</dbReference>
<keyword evidence="3" id="KW-1185">Reference proteome</keyword>
<gene>
    <name evidence="2" type="ORF">Q31a_08530</name>
</gene>
<dbReference type="Pfam" id="PF12697">
    <property type="entry name" value="Abhydrolase_6"/>
    <property type="match status" value="1"/>
</dbReference>
<dbReference type="Pfam" id="PF14255">
    <property type="entry name" value="Zn_ribbon_21"/>
    <property type="match status" value="1"/>
</dbReference>
<name>A0A518G1U3_9BACT</name>
<dbReference type="Proteomes" id="UP000318017">
    <property type="component" value="Chromosome"/>
</dbReference>
<accession>A0A518G1U3</accession>
<dbReference type="AlphaFoldDB" id="A0A518G1U3"/>